<dbReference type="GO" id="GO:0016301">
    <property type="term" value="F:kinase activity"/>
    <property type="evidence" value="ECO:0007669"/>
    <property type="project" value="UniProtKB-KW"/>
</dbReference>
<dbReference type="RefSeq" id="XP_043135677.1">
    <property type="nucleotide sequence ID" value="XM_043277838.1"/>
</dbReference>
<keyword evidence="11" id="KW-1185">Reference proteome</keyword>
<evidence type="ECO:0000256" key="5">
    <source>
        <dbReference type="ARBA" id="ARBA00022741"/>
    </source>
</evidence>
<dbReference type="FunFam" id="3.40.50.300:FF:001691">
    <property type="entry name" value="Probable ATP-dependent kinase TDA10"/>
    <property type="match status" value="1"/>
</dbReference>
<evidence type="ECO:0008006" key="12">
    <source>
        <dbReference type="Google" id="ProtNLM"/>
    </source>
</evidence>
<dbReference type="KEGG" id="ache:ACHE_31142S"/>
<dbReference type="PANTHER" id="PTHR10285">
    <property type="entry name" value="URIDINE KINASE"/>
    <property type="match status" value="1"/>
</dbReference>
<keyword evidence="6" id="KW-0418">Kinase</keyword>
<keyword evidence="3" id="KW-0963">Cytoplasm</keyword>
<evidence type="ECO:0000256" key="3">
    <source>
        <dbReference type="ARBA" id="ARBA00022490"/>
    </source>
</evidence>
<keyword evidence="8" id="KW-0539">Nucleus</keyword>
<evidence type="ECO:0000256" key="9">
    <source>
        <dbReference type="ARBA" id="ARBA00061312"/>
    </source>
</evidence>
<gene>
    <name evidence="10" type="ORF">ACHE_31142S</name>
</gene>
<sequence length="367" mass="41906">MHRHAIRTFSLNNSPSARISLRSATLIYISPLSTSTYTLPPVQHNSGLRTTSKMPEIIDDKSQHCIPFLLDRVKAHQARYASNPDQAPPLFLGLNGVQGAGKTVLVSTLHHTLRNPPYSLPVTTLSLDDIYLTHADQQHLATTNPQNPLLQHRGQPSTHDLSLGLKVFESLREGRPTKIPQYDKSAFGGQGDRVPEGKWEAVNKEGERRVGVVIFEGWCVGFRAWSDDTLRKMWENAVRRKEEENYDGRLGHVRFEDVRAVNEALRGYDALTDQLDALIHIDAQNIHYVYEWRQEQERTLRATKGTGMTEEQVNHFVDGYYPSYELFTETLRNGAFRKEGVPESKWKGKQLRLVVDKNRRVQEVLLY</sequence>
<evidence type="ECO:0000313" key="10">
    <source>
        <dbReference type="EMBL" id="BCR87155.1"/>
    </source>
</evidence>
<dbReference type="InterPro" id="IPR027417">
    <property type="entry name" value="P-loop_NTPase"/>
</dbReference>
<dbReference type="SUPFAM" id="SSF52540">
    <property type="entry name" value="P-loop containing nucleoside triphosphate hydrolases"/>
    <property type="match status" value="1"/>
</dbReference>
<reference evidence="10" key="1">
    <citation type="submission" date="2021-01" db="EMBL/GenBank/DDBJ databases">
        <authorList>
            <consortium name="Aspergillus chevalieri M1 genome sequencing consortium"/>
            <person name="Kazuki M."/>
            <person name="Futagami T."/>
        </authorList>
    </citation>
    <scope>NUCLEOTIDE SEQUENCE</scope>
    <source>
        <strain evidence="10">M1</strain>
    </source>
</reference>
<dbReference type="EMBL" id="AP024418">
    <property type="protein sequence ID" value="BCR87155.1"/>
    <property type="molecule type" value="Genomic_DNA"/>
</dbReference>
<evidence type="ECO:0000256" key="1">
    <source>
        <dbReference type="ARBA" id="ARBA00004123"/>
    </source>
</evidence>
<organism evidence="10 11">
    <name type="scientific">Aspergillus chevalieri</name>
    <name type="common">Eurotium chevalieri</name>
    <dbReference type="NCBI Taxonomy" id="182096"/>
    <lineage>
        <taxon>Eukaryota</taxon>
        <taxon>Fungi</taxon>
        <taxon>Dikarya</taxon>
        <taxon>Ascomycota</taxon>
        <taxon>Pezizomycotina</taxon>
        <taxon>Eurotiomycetes</taxon>
        <taxon>Eurotiomycetidae</taxon>
        <taxon>Eurotiales</taxon>
        <taxon>Aspergillaceae</taxon>
        <taxon>Aspergillus</taxon>
        <taxon>Aspergillus subgen. Aspergillus</taxon>
    </lineage>
</organism>
<dbReference type="GO" id="GO:0005524">
    <property type="term" value="F:ATP binding"/>
    <property type="evidence" value="ECO:0007669"/>
    <property type="project" value="UniProtKB-KW"/>
</dbReference>
<keyword evidence="7" id="KW-0067">ATP-binding</keyword>
<evidence type="ECO:0000256" key="7">
    <source>
        <dbReference type="ARBA" id="ARBA00022840"/>
    </source>
</evidence>
<comment type="similarity">
    <text evidence="9">Belongs to the GLYK kinase family.</text>
</comment>
<proteinExistence type="inferred from homology"/>
<evidence type="ECO:0000256" key="8">
    <source>
        <dbReference type="ARBA" id="ARBA00023242"/>
    </source>
</evidence>
<dbReference type="Gene3D" id="3.40.50.300">
    <property type="entry name" value="P-loop containing nucleotide triphosphate hydrolases"/>
    <property type="match status" value="1"/>
</dbReference>
<accession>A0A7R7ZLT6</accession>
<evidence type="ECO:0000313" key="11">
    <source>
        <dbReference type="Proteomes" id="UP000637239"/>
    </source>
</evidence>
<evidence type="ECO:0000256" key="2">
    <source>
        <dbReference type="ARBA" id="ARBA00004496"/>
    </source>
</evidence>
<comment type="subcellular location">
    <subcellularLocation>
        <location evidence="2">Cytoplasm</location>
    </subcellularLocation>
    <subcellularLocation>
        <location evidence="1">Nucleus</location>
    </subcellularLocation>
</comment>
<dbReference type="Proteomes" id="UP000637239">
    <property type="component" value="Chromosome 3"/>
</dbReference>
<keyword evidence="5" id="KW-0547">Nucleotide-binding</keyword>
<protein>
    <recommendedName>
        <fullName evidence="12">Uridine/cytidine kinase</fullName>
    </recommendedName>
</protein>
<dbReference type="AlphaFoldDB" id="A0A7R7ZLT6"/>
<name>A0A7R7ZLT6_ASPCH</name>
<dbReference type="GO" id="GO:0005737">
    <property type="term" value="C:cytoplasm"/>
    <property type="evidence" value="ECO:0007669"/>
    <property type="project" value="UniProtKB-SubCell"/>
</dbReference>
<evidence type="ECO:0000256" key="4">
    <source>
        <dbReference type="ARBA" id="ARBA00022679"/>
    </source>
</evidence>
<reference evidence="10" key="2">
    <citation type="submission" date="2021-02" db="EMBL/GenBank/DDBJ databases">
        <title>Aspergillus chevalieri M1 genome sequence.</title>
        <authorList>
            <person name="Kadooka C."/>
            <person name="Mori K."/>
            <person name="Futagami T."/>
        </authorList>
    </citation>
    <scope>NUCLEOTIDE SEQUENCE</scope>
    <source>
        <strain evidence="10">M1</strain>
    </source>
</reference>
<evidence type="ECO:0000256" key="6">
    <source>
        <dbReference type="ARBA" id="ARBA00022777"/>
    </source>
</evidence>
<keyword evidence="4" id="KW-0808">Transferase</keyword>
<dbReference type="GO" id="GO:0005634">
    <property type="term" value="C:nucleus"/>
    <property type="evidence" value="ECO:0007669"/>
    <property type="project" value="UniProtKB-SubCell"/>
</dbReference>
<dbReference type="GeneID" id="66981514"/>